<dbReference type="Pfam" id="PF00296">
    <property type="entry name" value="Bac_luciferase"/>
    <property type="match status" value="1"/>
</dbReference>
<name>H0E6D6_9ACTN</name>
<dbReference type="PATRIC" id="fig|1097667.3.peg.2367"/>
<dbReference type="NCBIfam" id="TIGR03620">
    <property type="entry name" value="F420_MSMEG_4141"/>
    <property type="match status" value="1"/>
</dbReference>
<evidence type="ECO:0000313" key="4">
    <source>
        <dbReference type="Proteomes" id="UP000005143"/>
    </source>
</evidence>
<dbReference type="InterPro" id="IPR019922">
    <property type="entry name" value="Lucif-like_OxRdatse_MSMEG_4141"/>
</dbReference>
<dbReference type="Proteomes" id="UP000005143">
    <property type="component" value="Unassembled WGS sequence"/>
</dbReference>
<protein>
    <submittedName>
        <fullName evidence="3">Coenzyme F420-dependent oxidoreductase</fullName>
    </submittedName>
</protein>
<proteinExistence type="predicted"/>
<dbReference type="GO" id="GO:0016705">
    <property type="term" value="F:oxidoreductase activity, acting on paired donors, with incorporation or reduction of molecular oxygen"/>
    <property type="evidence" value="ECO:0007669"/>
    <property type="project" value="InterPro"/>
</dbReference>
<feature type="domain" description="Luciferase-like" evidence="2">
    <location>
        <begin position="35"/>
        <end position="279"/>
    </location>
</feature>
<gene>
    <name evidence="3" type="ORF">PAI11_23860</name>
</gene>
<keyword evidence="1" id="KW-0560">Oxidoreductase</keyword>
<dbReference type="SUPFAM" id="SSF51679">
    <property type="entry name" value="Bacterial luciferase-like"/>
    <property type="match status" value="1"/>
</dbReference>
<keyword evidence="4" id="KW-1185">Reference proteome</keyword>
<dbReference type="InterPro" id="IPR036661">
    <property type="entry name" value="Luciferase-like_sf"/>
</dbReference>
<evidence type="ECO:0000313" key="3">
    <source>
        <dbReference type="EMBL" id="EHN10780.1"/>
    </source>
</evidence>
<reference evidence="3 4" key="1">
    <citation type="journal article" date="2013" name="Biodegradation">
        <title>Quantitative proteomic analysis of ibuprofen-degrading Patulibacter sp. strain I11.</title>
        <authorList>
            <person name="Almeida B."/>
            <person name="Kjeldal H."/>
            <person name="Lolas I."/>
            <person name="Knudsen A.D."/>
            <person name="Carvalho G."/>
            <person name="Nielsen K.L."/>
            <person name="Barreto Crespo M.T."/>
            <person name="Stensballe A."/>
            <person name="Nielsen J.L."/>
        </authorList>
    </citation>
    <scope>NUCLEOTIDE SEQUENCE [LARGE SCALE GENOMIC DNA]</scope>
    <source>
        <strain evidence="3 4">I11</strain>
    </source>
</reference>
<dbReference type="Gene3D" id="3.20.20.30">
    <property type="entry name" value="Luciferase-like domain"/>
    <property type="match status" value="1"/>
</dbReference>
<dbReference type="PANTHER" id="PTHR43244:SF1">
    <property type="entry name" value="5,10-METHYLENETETRAHYDROMETHANOPTERIN REDUCTASE"/>
    <property type="match status" value="1"/>
</dbReference>
<dbReference type="PANTHER" id="PTHR43244">
    <property type="match status" value="1"/>
</dbReference>
<comment type="caution">
    <text evidence="3">The sequence shown here is derived from an EMBL/GenBank/DDBJ whole genome shotgun (WGS) entry which is preliminary data.</text>
</comment>
<dbReference type="EMBL" id="AGUD01000202">
    <property type="protein sequence ID" value="EHN10780.1"/>
    <property type="molecule type" value="Genomic_DNA"/>
</dbReference>
<evidence type="ECO:0000259" key="2">
    <source>
        <dbReference type="Pfam" id="PF00296"/>
    </source>
</evidence>
<dbReference type="AlphaFoldDB" id="H0E6D6"/>
<accession>H0E6D6</accession>
<dbReference type="InterPro" id="IPR050564">
    <property type="entry name" value="F420-G6PD/mer"/>
</dbReference>
<evidence type="ECO:0000256" key="1">
    <source>
        <dbReference type="ARBA" id="ARBA00023002"/>
    </source>
</evidence>
<organism evidence="3 4">
    <name type="scientific">Patulibacter medicamentivorans</name>
    <dbReference type="NCBI Taxonomy" id="1097667"/>
    <lineage>
        <taxon>Bacteria</taxon>
        <taxon>Bacillati</taxon>
        <taxon>Actinomycetota</taxon>
        <taxon>Thermoleophilia</taxon>
        <taxon>Solirubrobacterales</taxon>
        <taxon>Patulibacteraceae</taxon>
        <taxon>Patulibacter</taxon>
    </lineage>
</organism>
<sequence>MHGTTATERAALRERLGPVGVWWTALGDQPAVVERAAAVELEQLGYGSLWVGEGSSNKEPLAHAGILLAATERLLIGTGIASIWTRDPVAMHAGGQALSEAYPGRFVLGIGVSHASLVTARGHDYGRPLTAMRAYLDGMDGAPYAGPEPADGGPRVLAALRPRMLELAGERTAGAHSYFVTPEHTAAARRRLGREPLLIPEQAVLLEADPVAARARAREHMAFYLAAPNYRNALLELGWSSDDLDGGGTDAIVDAIVAWGDEDAIADRVRAHRDAGADHVLVQPLGATIDDSRATLRRLAGTLLGG</sequence>
<dbReference type="InterPro" id="IPR011251">
    <property type="entry name" value="Luciferase-like_dom"/>
</dbReference>
<dbReference type="RefSeq" id="WP_007575272.1">
    <property type="nucleotide sequence ID" value="NZ_AGUD01000202.1"/>
</dbReference>
<dbReference type="OrthoDB" id="4760590at2"/>